<comment type="caution">
    <text evidence="2">The sequence shown here is derived from an EMBL/GenBank/DDBJ whole genome shotgun (WGS) entry which is preliminary data.</text>
</comment>
<proteinExistence type="predicted"/>
<evidence type="ECO:0000313" key="2">
    <source>
        <dbReference type="EMBL" id="MBC5732022.1"/>
    </source>
</evidence>
<reference evidence="2 3" key="1">
    <citation type="submission" date="2020-08" db="EMBL/GenBank/DDBJ databases">
        <title>Genome public.</title>
        <authorList>
            <person name="Liu C."/>
            <person name="Sun Q."/>
        </authorList>
    </citation>
    <scope>NUCLEOTIDE SEQUENCE [LARGE SCALE GENOMIC DNA]</scope>
    <source>
        <strain evidence="2 3">New-38</strain>
    </source>
</reference>
<dbReference type="EMBL" id="JACOPR010000015">
    <property type="protein sequence ID" value="MBC5732022.1"/>
    <property type="molecule type" value="Genomic_DNA"/>
</dbReference>
<evidence type="ECO:0000313" key="3">
    <source>
        <dbReference type="Proteomes" id="UP000660021"/>
    </source>
</evidence>
<accession>A0ABR7HWX9</accession>
<dbReference type="RefSeq" id="WP_186964382.1">
    <property type="nucleotide sequence ID" value="NZ_JACOPR010000015.1"/>
</dbReference>
<keyword evidence="3" id="KW-1185">Reference proteome</keyword>
<dbReference type="Proteomes" id="UP000660021">
    <property type="component" value="Unassembled WGS sequence"/>
</dbReference>
<feature type="region of interest" description="Disordered" evidence="1">
    <location>
        <begin position="19"/>
        <end position="53"/>
    </location>
</feature>
<gene>
    <name evidence="2" type="ORF">H8S34_14495</name>
</gene>
<evidence type="ECO:0000256" key="1">
    <source>
        <dbReference type="SAM" id="MobiDB-lite"/>
    </source>
</evidence>
<name>A0ABR7HWX9_9FIRM</name>
<protein>
    <submittedName>
        <fullName evidence="2">Uncharacterized protein</fullName>
    </submittedName>
</protein>
<sequence>MALYNRYIPSGTTYTRILEDDRVSPQPVSSPSPQLDPPAEESAAPSHSGHSKGLSGILKYLKLDKLDSGDILLLLILLFLFLEGDDIELMITLGLLLLLGLE</sequence>
<organism evidence="2 3">
    <name type="scientific">Pseudoflavonifractor hominis</name>
    <dbReference type="NCBI Taxonomy" id="2763059"/>
    <lineage>
        <taxon>Bacteria</taxon>
        <taxon>Bacillati</taxon>
        <taxon>Bacillota</taxon>
        <taxon>Clostridia</taxon>
        <taxon>Eubacteriales</taxon>
        <taxon>Oscillospiraceae</taxon>
        <taxon>Pseudoflavonifractor</taxon>
    </lineage>
</organism>